<dbReference type="InterPro" id="IPR038610">
    <property type="entry name" value="FliK-like_C_sf"/>
</dbReference>
<keyword evidence="3" id="KW-0969">Cilium</keyword>
<feature type="region of interest" description="Disordered" evidence="1">
    <location>
        <begin position="1"/>
        <end position="36"/>
    </location>
</feature>
<dbReference type="Proteomes" id="UP000004931">
    <property type="component" value="Unassembled WGS sequence"/>
</dbReference>
<dbReference type="eggNOG" id="COG3144">
    <property type="taxonomic scope" value="Bacteria"/>
</dbReference>
<feature type="domain" description="Flagellar hook-length control protein-like C-terminal" evidence="2">
    <location>
        <begin position="348"/>
        <end position="431"/>
    </location>
</feature>
<dbReference type="CDD" id="cd17470">
    <property type="entry name" value="T3SS_Flik_C"/>
    <property type="match status" value="1"/>
</dbReference>
<organism evidence="3 4">
    <name type="scientific">marine gamma proteobacterium HTCC2143</name>
    <dbReference type="NCBI Taxonomy" id="247633"/>
    <lineage>
        <taxon>Bacteria</taxon>
        <taxon>Pseudomonadati</taxon>
        <taxon>Pseudomonadota</taxon>
        <taxon>Gammaproteobacteria</taxon>
        <taxon>Cellvibrionales</taxon>
        <taxon>Spongiibacteraceae</taxon>
        <taxon>BD1-7 clade</taxon>
    </lineage>
</organism>
<dbReference type="PANTHER" id="PTHR37533:SF2">
    <property type="entry name" value="FLAGELLAR HOOK-LENGTH CONTROL PROTEIN"/>
    <property type="match status" value="1"/>
</dbReference>
<dbReference type="InterPro" id="IPR021136">
    <property type="entry name" value="Flagellar_hook_control-like_C"/>
</dbReference>
<feature type="region of interest" description="Disordered" evidence="1">
    <location>
        <begin position="420"/>
        <end position="459"/>
    </location>
</feature>
<dbReference type="OrthoDB" id="1792985at2"/>
<keyword evidence="4" id="KW-1185">Reference proteome</keyword>
<dbReference type="InterPro" id="IPR052563">
    <property type="entry name" value="FliK"/>
</dbReference>
<accession>A0YC92</accession>
<comment type="caution">
    <text evidence="3">The sequence shown here is derived from an EMBL/GenBank/DDBJ whole genome shotgun (WGS) entry which is preliminary data.</text>
</comment>
<dbReference type="AlphaFoldDB" id="A0YC92"/>
<dbReference type="Pfam" id="PF02120">
    <property type="entry name" value="Flg_hook"/>
    <property type="match status" value="1"/>
</dbReference>
<evidence type="ECO:0000313" key="4">
    <source>
        <dbReference type="Proteomes" id="UP000004931"/>
    </source>
</evidence>
<protein>
    <submittedName>
        <fullName evidence="3">Flagellar hook-length control protein FliK</fullName>
    </submittedName>
</protein>
<feature type="compositionally biased region" description="Polar residues" evidence="1">
    <location>
        <begin position="420"/>
        <end position="438"/>
    </location>
</feature>
<keyword evidence="3" id="KW-0282">Flagellum</keyword>
<dbReference type="Gene3D" id="3.30.750.140">
    <property type="match status" value="1"/>
</dbReference>
<evidence type="ECO:0000259" key="2">
    <source>
        <dbReference type="Pfam" id="PF02120"/>
    </source>
</evidence>
<feature type="compositionally biased region" description="Low complexity" evidence="1">
    <location>
        <begin position="13"/>
        <end position="25"/>
    </location>
</feature>
<dbReference type="PANTHER" id="PTHR37533">
    <property type="entry name" value="FLAGELLAR HOOK-LENGTH CONTROL PROTEIN"/>
    <property type="match status" value="1"/>
</dbReference>
<proteinExistence type="predicted"/>
<gene>
    <name evidence="3" type="ORF">GP2143_07674</name>
</gene>
<sequence length="475" mass="49346">MNSNGQGLDTNPLLASSLASSQGGLNQTSSNPLNVDNALNTKEFSDVMDKHRAAEKVAASSRSDNTNSEKLTTDTPVQVVLTAELSVSEAVSSALQLGSEGNFLPVDGDRLPLIRPFMEELDSGEFRISSDIASRNNDELLSPESEPSAIDLDATASHLQAGISQTKLAADLASQQSDVRAGARSATVEFTNAAAPGEGHLASTLKSIDGNRTTGMQADAFGVEGLRPSSLPTAKGSIVASATASNSLIVGGALSESAQTQTTAGPSNSKQFNELLAGTLGSRVGRQSLGALSTDSTIGGQDVKTQAAAVSLAGLGASQIYQATHAEAFPASVPVAVGKPGWSDAVMQRVMWMSSQNVNRVDIALDPPELGPLQVRIVTQSDQTSVVFTSNNVSVREALDQSLPRLREMIEGQGLNLTDVNVSGESANGQQQDSAANSDETDRDDHVSSSDQINGSDLSEPVVSPVRLSLVDQYV</sequence>
<evidence type="ECO:0000256" key="1">
    <source>
        <dbReference type="SAM" id="MobiDB-lite"/>
    </source>
</evidence>
<dbReference type="STRING" id="247633.GP2143_07674"/>
<reference evidence="3 4" key="1">
    <citation type="journal article" date="2010" name="J. Bacteriol.">
        <title>Genome sequence of the oligotrophic marine Gammaproteobacterium HTCC2143, isolated from the Oregon Coast.</title>
        <authorList>
            <person name="Oh H.M."/>
            <person name="Kang I."/>
            <person name="Ferriera S."/>
            <person name="Giovannoni S.J."/>
            <person name="Cho J.C."/>
        </authorList>
    </citation>
    <scope>NUCLEOTIDE SEQUENCE [LARGE SCALE GENOMIC DNA]</scope>
    <source>
        <strain evidence="3 4">HTCC2143</strain>
    </source>
</reference>
<dbReference type="EMBL" id="AAVT01000003">
    <property type="protein sequence ID" value="EAW31411.1"/>
    <property type="molecule type" value="Genomic_DNA"/>
</dbReference>
<name>A0YC92_9GAMM</name>
<evidence type="ECO:0000313" key="3">
    <source>
        <dbReference type="EMBL" id="EAW31411.1"/>
    </source>
</evidence>
<keyword evidence="3" id="KW-0966">Cell projection</keyword>
<feature type="compositionally biased region" description="Polar residues" evidence="1">
    <location>
        <begin position="26"/>
        <end position="36"/>
    </location>
</feature>